<dbReference type="Pfam" id="PF12698">
    <property type="entry name" value="ABC2_membrane_3"/>
    <property type="match status" value="1"/>
</dbReference>
<dbReference type="PANTHER" id="PTHR19229">
    <property type="entry name" value="ATP-BINDING CASSETTE TRANSPORTER SUBFAMILY A ABCA"/>
    <property type="match status" value="1"/>
</dbReference>
<keyword evidence="2 5" id="KW-0812">Transmembrane</keyword>
<feature type="transmembrane region" description="Helical" evidence="5">
    <location>
        <begin position="42"/>
        <end position="62"/>
    </location>
</feature>
<evidence type="ECO:0000313" key="7">
    <source>
        <dbReference type="Ensembl" id="ENSEBUP00000009354.1"/>
    </source>
</evidence>
<dbReference type="Proteomes" id="UP000694388">
    <property type="component" value="Unplaced"/>
</dbReference>
<name>A0A8C4WSA7_EPTBU</name>
<dbReference type="InterPro" id="IPR013525">
    <property type="entry name" value="ABC2_TM"/>
</dbReference>
<evidence type="ECO:0000256" key="1">
    <source>
        <dbReference type="ARBA" id="ARBA00004141"/>
    </source>
</evidence>
<dbReference type="GeneTree" id="ENSGT00940000161439"/>
<dbReference type="GO" id="GO:0016020">
    <property type="term" value="C:membrane"/>
    <property type="evidence" value="ECO:0007669"/>
    <property type="project" value="UniProtKB-SubCell"/>
</dbReference>
<proteinExistence type="predicted"/>
<dbReference type="PANTHER" id="PTHR19229:SF185">
    <property type="entry name" value="ABC TRANSPORTER DOMAIN-CONTAINING PROTEIN"/>
    <property type="match status" value="1"/>
</dbReference>
<evidence type="ECO:0000256" key="5">
    <source>
        <dbReference type="SAM" id="Phobius"/>
    </source>
</evidence>
<accession>A0A8C4WSA7</accession>
<dbReference type="GO" id="GO:0005319">
    <property type="term" value="F:lipid transporter activity"/>
    <property type="evidence" value="ECO:0007669"/>
    <property type="project" value="TreeGrafter"/>
</dbReference>
<protein>
    <recommendedName>
        <fullName evidence="6">ABC-2 type transporter transmembrane domain-containing protein</fullName>
    </recommendedName>
</protein>
<keyword evidence="3 5" id="KW-1133">Transmembrane helix</keyword>
<dbReference type="OMA" id="DEFIMAI"/>
<dbReference type="Ensembl" id="ENSEBUT00000009877.1">
    <property type="protein sequence ID" value="ENSEBUP00000009354.1"/>
    <property type="gene ID" value="ENSEBUG00000006026.1"/>
</dbReference>
<dbReference type="InterPro" id="IPR026082">
    <property type="entry name" value="ABCA"/>
</dbReference>
<feature type="transmembrane region" description="Helical" evidence="5">
    <location>
        <begin position="145"/>
        <end position="163"/>
    </location>
</feature>
<evidence type="ECO:0000313" key="8">
    <source>
        <dbReference type="Proteomes" id="UP000694388"/>
    </source>
</evidence>
<feature type="transmembrane region" description="Helical" evidence="5">
    <location>
        <begin position="118"/>
        <end position="138"/>
    </location>
</feature>
<reference evidence="7" key="1">
    <citation type="submission" date="2025-08" db="UniProtKB">
        <authorList>
            <consortium name="Ensembl"/>
        </authorList>
    </citation>
    <scope>IDENTIFICATION</scope>
</reference>
<feature type="domain" description="ABC-2 type transporter transmembrane" evidence="6">
    <location>
        <begin position="42"/>
        <end position="242"/>
    </location>
</feature>
<reference evidence="7" key="2">
    <citation type="submission" date="2025-09" db="UniProtKB">
        <authorList>
            <consortium name="Ensembl"/>
        </authorList>
    </citation>
    <scope>IDENTIFICATION</scope>
</reference>
<evidence type="ECO:0000256" key="2">
    <source>
        <dbReference type="ARBA" id="ARBA00022692"/>
    </source>
</evidence>
<keyword evidence="8" id="KW-1185">Reference proteome</keyword>
<comment type="subcellular location">
    <subcellularLocation>
        <location evidence="1">Membrane</location>
        <topology evidence="1">Multi-pass membrane protein</topology>
    </subcellularLocation>
</comment>
<evidence type="ECO:0000256" key="4">
    <source>
        <dbReference type="ARBA" id="ARBA00023136"/>
    </source>
</evidence>
<dbReference type="GO" id="GO:0140359">
    <property type="term" value="F:ABC-type transporter activity"/>
    <property type="evidence" value="ECO:0007669"/>
    <property type="project" value="InterPro"/>
</dbReference>
<feature type="transmembrane region" description="Helical" evidence="5">
    <location>
        <begin position="82"/>
        <end position="106"/>
    </location>
</feature>
<keyword evidence="4 5" id="KW-0472">Membrane</keyword>
<organism evidence="7 8">
    <name type="scientific">Eptatretus burgeri</name>
    <name type="common">Inshore hagfish</name>
    <dbReference type="NCBI Taxonomy" id="7764"/>
    <lineage>
        <taxon>Eukaryota</taxon>
        <taxon>Metazoa</taxon>
        <taxon>Chordata</taxon>
        <taxon>Craniata</taxon>
        <taxon>Vertebrata</taxon>
        <taxon>Cyclostomata</taxon>
        <taxon>Myxini</taxon>
        <taxon>Myxiniformes</taxon>
        <taxon>Myxinidae</taxon>
        <taxon>Eptatretinae</taxon>
        <taxon>Eptatretus</taxon>
    </lineage>
</organism>
<dbReference type="AlphaFoldDB" id="A0A8C4WSA7"/>
<sequence length="266" mass="29336">MLDSGISRFLSHNDIGSGLYVQGFPHPCHVNDRFLRSLSHSLPMFLTLAWIYAVAMTTRAIVQEKEARLAQMMMMMGLKETVHRIAWFLSSLVPFLVSSSLLLLVLKFGKVLTNSDGVLLFIFLATFSMATVAQSLLLSTFFSQASLSSACAGIIYFLLYLPYSVSMVWQDQLTFSIRATLSMISTVAFGLGVECIADLEEQGSGAQWSNIALSPSEESSYSLLTSILFMLLDTVVYALATCYIESVFPGTGPSLHKVVFLLFELL</sequence>
<evidence type="ECO:0000256" key="3">
    <source>
        <dbReference type="ARBA" id="ARBA00022989"/>
    </source>
</evidence>
<evidence type="ECO:0000259" key="6">
    <source>
        <dbReference type="Pfam" id="PF12698"/>
    </source>
</evidence>